<dbReference type="SMART" id="SM00513">
    <property type="entry name" value="SAP"/>
    <property type="match status" value="1"/>
</dbReference>
<dbReference type="PROSITE" id="PS50966">
    <property type="entry name" value="ZF_SWIM"/>
    <property type="match status" value="1"/>
</dbReference>
<evidence type="ECO:0000256" key="1">
    <source>
        <dbReference type="PROSITE-ProRule" id="PRU00325"/>
    </source>
</evidence>
<dbReference type="AlphaFoldDB" id="A0A8B8C5M0"/>
<accession>A0A8B8C5M0</accession>
<keyword evidence="1" id="KW-0863">Zinc-finger</keyword>
<evidence type="ECO:0000313" key="5">
    <source>
        <dbReference type="RefSeq" id="XP_022311002.1"/>
    </source>
</evidence>
<dbReference type="InterPro" id="IPR036361">
    <property type="entry name" value="SAP_dom_sf"/>
</dbReference>
<keyword evidence="1" id="KW-0862">Zinc</keyword>
<dbReference type="InterPro" id="IPR007527">
    <property type="entry name" value="Znf_SWIM"/>
</dbReference>
<dbReference type="PROSITE" id="PS50800">
    <property type="entry name" value="SAP"/>
    <property type="match status" value="1"/>
</dbReference>
<evidence type="ECO:0000259" key="3">
    <source>
        <dbReference type="PROSITE" id="PS50966"/>
    </source>
</evidence>
<dbReference type="RefSeq" id="XP_022311002.1">
    <property type="nucleotide sequence ID" value="XM_022455294.1"/>
</dbReference>
<evidence type="ECO:0000313" key="4">
    <source>
        <dbReference type="Proteomes" id="UP000694844"/>
    </source>
</evidence>
<gene>
    <name evidence="5" type="primary">LOC111116308</name>
</gene>
<sequence>MASSCGHMTIPELRNELEKFGAKKSGRKWELVERLEAYRRNAHCARTDVSGPEFMMMTPDPQLYKDLHSDKTFQGCTASEISTFLSKFNKTTDKKGRDMYTDGFIQYMKVTFHDSHWFVRSSVKASMIKSVKYDVDVMIGQDRSVVESQCECAAGMGPDAHCKHVCAVLFACADFMKLGTYKTELTCTQKLQTFHRAKPHKGSPLKATQHC</sequence>
<dbReference type="GeneID" id="111116308"/>
<dbReference type="Pfam" id="PF02037">
    <property type="entry name" value="SAP"/>
    <property type="match status" value="1"/>
</dbReference>
<name>A0A8B8C5M0_CRAVI</name>
<keyword evidence="1" id="KW-0479">Metal-binding</keyword>
<dbReference type="GO" id="GO:0008270">
    <property type="term" value="F:zinc ion binding"/>
    <property type="evidence" value="ECO:0007669"/>
    <property type="project" value="UniProtKB-KW"/>
</dbReference>
<dbReference type="InterPro" id="IPR003034">
    <property type="entry name" value="SAP_dom"/>
</dbReference>
<feature type="domain" description="SWIM-type" evidence="3">
    <location>
        <begin position="135"/>
        <end position="173"/>
    </location>
</feature>
<proteinExistence type="predicted"/>
<dbReference type="KEGG" id="cvn:111116308"/>
<dbReference type="SUPFAM" id="SSF68906">
    <property type="entry name" value="SAP domain"/>
    <property type="match status" value="1"/>
</dbReference>
<dbReference type="Proteomes" id="UP000694844">
    <property type="component" value="Chromosome 10"/>
</dbReference>
<keyword evidence="4" id="KW-1185">Reference proteome</keyword>
<dbReference type="OrthoDB" id="6150801at2759"/>
<reference evidence="5" key="1">
    <citation type="submission" date="2025-08" db="UniProtKB">
        <authorList>
            <consortium name="RefSeq"/>
        </authorList>
    </citation>
    <scope>IDENTIFICATION</scope>
    <source>
        <tissue evidence="5">Whole sample</tissue>
    </source>
</reference>
<organism evidence="4 5">
    <name type="scientific">Crassostrea virginica</name>
    <name type="common">Eastern oyster</name>
    <dbReference type="NCBI Taxonomy" id="6565"/>
    <lineage>
        <taxon>Eukaryota</taxon>
        <taxon>Metazoa</taxon>
        <taxon>Spiralia</taxon>
        <taxon>Lophotrochozoa</taxon>
        <taxon>Mollusca</taxon>
        <taxon>Bivalvia</taxon>
        <taxon>Autobranchia</taxon>
        <taxon>Pteriomorphia</taxon>
        <taxon>Ostreida</taxon>
        <taxon>Ostreoidea</taxon>
        <taxon>Ostreidae</taxon>
        <taxon>Crassostrea</taxon>
    </lineage>
</organism>
<protein>
    <submittedName>
        <fullName evidence="5">Uncharacterized protein LOC111116308</fullName>
    </submittedName>
</protein>
<dbReference type="Gene3D" id="1.10.720.30">
    <property type="entry name" value="SAP domain"/>
    <property type="match status" value="1"/>
</dbReference>
<feature type="domain" description="SAP" evidence="2">
    <location>
        <begin position="5"/>
        <end position="39"/>
    </location>
</feature>
<evidence type="ECO:0000259" key="2">
    <source>
        <dbReference type="PROSITE" id="PS50800"/>
    </source>
</evidence>